<keyword evidence="6" id="KW-0067">ATP-binding</keyword>
<dbReference type="SUPFAM" id="SSF56112">
    <property type="entry name" value="Protein kinase-like (PK-like)"/>
    <property type="match status" value="1"/>
</dbReference>
<dbReference type="CDD" id="cd14014">
    <property type="entry name" value="STKc_PknB_like"/>
    <property type="match status" value="1"/>
</dbReference>
<evidence type="ECO:0000256" key="2">
    <source>
        <dbReference type="ARBA" id="ARBA00022527"/>
    </source>
</evidence>
<proteinExistence type="predicted"/>
<organism evidence="8 9">
    <name type="scientific">Mycobacterium asiaticum</name>
    <dbReference type="NCBI Taxonomy" id="1790"/>
    <lineage>
        <taxon>Bacteria</taxon>
        <taxon>Bacillati</taxon>
        <taxon>Actinomycetota</taxon>
        <taxon>Actinomycetes</taxon>
        <taxon>Mycobacteriales</taxon>
        <taxon>Mycobacteriaceae</taxon>
        <taxon>Mycobacterium</taxon>
    </lineage>
</organism>
<keyword evidence="4" id="KW-0547">Nucleotide-binding</keyword>
<evidence type="ECO:0000256" key="5">
    <source>
        <dbReference type="ARBA" id="ARBA00022777"/>
    </source>
</evidence>
<keyword evidence="3" id="KW-0808">Transferase</keyword>
<dbReference type="EC" id="2.7.11.1" evidence="1"/>
<keyword evidence="5" id="KW-0418">Kinase</keyword>
<evidence type="ECO:0000256" key="3">
    <source>
        <dbReference type="ARBA" id="ARBA00022679"/>
    </source>
</evidence>
<sequence length="382" mass="41410">MRQHVQVDNRAQSPAPALLPIIRPHRFTLGVFPTYLDTCNVDAMVTPRCAVCGCLGNRDGSLQQVRFADRDATASFCVVDYESAWQLNELTMAGALTRLKEEFDAGGDSFCRVGSQFGPYRLLRLLGRGRLARVYEAQHTVSGAKVALKVISARHSADRSFRLRLSRNVLAIARLHAADPNLVPILDWGEIDERPYVVMPVSDALDLDRLLAQHTRLTPASAVAVLSQIAAALDALSSQGGMHRNIRPDNILADRDRAILLAGLSKLTLDDPGAAHPMNYAYSAPETVTDDMVTFRADIYALTCVFYECLTGDPPYPVDSLGAVIGGHLQQPIPQPSERVGVPVGFDDVVARGMAKKPEQRYDSAGALALAARQALAAAGWA</sequence>
<dbReference type="Proteomes" id="UP000093928">
    <property type="component" value="Unassembled WGS sequence"/>
</dbReference>
<dbReference type="InterPro" id="IPR011009">
    <property type="entry name" value="Kinase-like_dom_sf"/>
</dbReference>
<keyword evidence="2" id="KW-0723">Serine/threonine-protein kinase</keyword>
<name>A0A1A3NN43_MYCAS</name>
<evidence type="ECO:0000313" key="9">
    <source>
        <dbReference type="Proteomes" id="UP000093928"/>
    </source>
</evidence>
<reference evidence="8 9" key="1">
    <citation type="submission" date="2016-06" db="EMBL/GenBank/DDBJ databases">
        <authorList>
            <person name="Kjaerup R.B."/>
            <person name="Dalgaard T.S."/>
            <person name="Juul-Madsen H.R."/>
        </authorList>
    </citation>
    <scope>NUCLEOTIDE SEQUENCE [LARGE SCALE GENOMIC DNA]</scope>
    <source>
        <strain evidence="8 9">1165133.8</strain>
    </source>
</reference>
<protein>
    <recommendedName>
        <fullName evidence="1">non-specific serine/threonine protein kinase</fullName>
        <ecNumber evidence="1">2.7.11.1</ecNumber>
    </recommendedName>
</protein>
<evidence type="ECO:0000256" key="4">
    <source>
        <dbReference type="ARBA" id="ARBA00022741"/>
    </source>
</evidence>
<dbReference type="AlphaFoldDB" id="A0A1A3NN43"/>
<dbReference type="Gene3D" id="1.10.510.10">
    <property type="entry name" value="Transferase(Phosphotransferase) domain 1"/>
    <property type="match status" value="1"/>
</dbReference>
<dbReference type="Gene3D" id="3.30.200.20">
    <property type="entry name" value="Phosphorylase Kinase, domain 1"/>
    <property type="match status" value="1"/>
</dbReference>
<dbReference type="EMBL" id="LZLS01000197">
    <property type="protein sequence ID" value="OBK21752.1"/>
    <property type="molecule type" value="Genomic_DNA"/>
</dbReference>
<evidence type="ECO:0000313" key="8">
    <source>
        <dbReference type="EMBL" id="OBK21752.1"/>
    </source>
</evidence>
<feature type="domain" description="Protein kinase" evidence="7">
    <location>
        <begin position="120"/>
        <end position="376"/>
    </location>
</feature>
<evidence type="ECO:0000259" key="7">
    <source>
        <dbReference type="PROSITE" id="PS50011"/>
    </source>
</evidence>
<comment type="caution">
    <text evidence="8">The sequence shown here is derived from an EMBL/GenBank/DDBJ whole genome shotgun (WGS) entry which is preliminary data.</text>
</comment>
<dbReference type="GO" id="GO:0004674">
    <property type="term" value="F:protein serine/threonine kinase activity"/>
    <property type="evidence" value="ECO:0007669"/>
    <property type="project" value="UniProtKB-KW"/>
</dbReference>
<dbReference type="Pfam" id="PF00069">
    <property type="entry name" value="Pkinase"/>
    <property type="match status" value="1"/>
</dbReference>
<gene>
    <name evidence="8" type="ORF">A5634_09160</name>
</gene>
<accession>A0A1A3NN43</accession>
<dbReference type="PROSITE" id="PS50011">
    <property type="entry name" value="PROTEIN_KINASE_DOM"/>
    <property type="match status" value="1"/>
</dbReference>
<dbReference type="PANTHER" id="PTHR43289:SF6">
    <property type="entry name" value="SERINE_THREONINE-PROTEIN KINASE NEKL-3"/>
    <property type="match status" value="1"/>
</dbReference>
<evidence type="ECO:0000256" key="6">
    <source>
        <dbReference type="ARBA" id="ARBA00022840"/>
    </source>
</evidence>
<evidence type="ECO:0000256" key="1">
    <source>
        <dbReference type="ARBA" id="ARBA00012513"/>
    </source>
</evidence>
<dbReference type="PANTHER" id="PTHR43289">
    <property type="entry name" value="MITOGEN-ACTIVATED PROTEIN KINASE KINASE KINASE 20-RELATED"/>
    <property type="match status" value="1"/>
</dbReference>
<dbReference type="InterPro" id="IPR000719">
    <property type="entry name" value="Prot_kinase_dom"/>
</dbReference>
<dbReference type="GO" id="GO:0005524">
    <property type="term" value="F:ATP binding"/>
    <property type="evidence" value="ECO:0007669"/>
    <property type="project" value="UniProtKB-KW"/>
</dbReference>